<dbReference type="InterPro" id="IPR013210">
    <property type="entry name" value="LRR_N_plant-typ"/>
</dbReference>
<name>A0ABR2FLR5_9ROSI</name>
<dbReference type="Pfam" id="PF08263">
    <property type="entry name" value="LRRNT_2"/>
    <property type="match status" value="1"/>
</dbReference>
<evidence type="ECO:0000259" key="4">
    <source>
        <dbReference type="Pfam" id="PF08263"/>
    </source>
</evidence>
<evidence type="ECO:0000256" key="3">
    <source>
        <dbReference type="SAM" id="SignalP"/>
    </source>
</evidence>
<dbReference type="Proteomes" id="UP001472677">
    <property type="component" value="Unassembled WGS sequence"/>
</dbReference>
<dbReference type="Pfam" id="PF00560">
    <property type="entry name" value="LRR_1"/>
    <property type="match status" value="1"/>
</dbReference>
<dbReference type="SUPFAM" id="SSF52058">
    <property type="entry name" value="L domain-like"/>
    <property type="match status" value="1"/>
</dbReference>
<organism evidence="5 6">
    <name type="scientific">Hibiscus sabdariffa</name>
    <name type="common">roselle</name>
    <dbReference type="NCBI Taxonomy" id="183260"/>
    <lineage>
        <taxon>Eukaryota</taxon>
        <taxon>Viridiplantae</taxon>
        <taxon>Streptophyta</taxon>
        <taxon>Embryophyta</taxon>
        <taxon>Tracheophyta</taxon>
        <taxon>Spermatophyta</taxon>
        <taxon>Magnoliopsida</taxon>
        <taxon>eudicotyledons</taxon>
        <taxon>Gunneridae</taxon>
        <taxon>Pentapetalae</taxon>
        <taxon>rosids</taxon>
        <taxon>malvids</taxon>
        <taxon>Malvales</taxon>
        <taxon>Malvaceae</taxon>
        <taxon>Malvoideae</taxon>
        <taxon>Hibiscus</taxon>
    </lineage>
</organism>
<proteinExistence type="predicted"/>
<evidence type="ECO:0000313" key="5">
    <source>
        <dbReference type="EMBL" id="KAK8581858.1"/>
    </source>
</evidence>
<protein>
    <recommendedName>
        <fullName evidence="4">Leucine-rich repeat-containing N-terminal plant-type domain-containing protein</fullName>
    </recommendedName>
</protein>
<feature type="domain" description="Leucine-rich repeat-containing N-terminal plant-type" evidence="4">
    <location>
        <begin position="26"/>
        <end position="66"/>
    </location>
</feature>
<dbReference type="Gene3D" id="3.80.10.10">
    <property type="entry name" value="Ribonuclease Inhibitor"/>
    <property type="match status" value="1"/>
</dbReference>
<accession>A0ABR2FLR5</accession>
<evidence type="ECO:0000256" key="1">
    <source>
        <dbReference type="ARBA" id="ARBA00022614"/>
    </source>
</evidence>
<dbReference type="InterPro" id="IPR001611">
    <property type="entry name" value="Leu-rich_rpt"/>
</dbReference>
<keyword evidence="2" id="KW-0677">Repeat</keyword>
<dbReference type="PANTHER" id="PTHR48007">
    <property type="entry name" value="LEUCINE-RICH REPEAT RECEPTOR-LIKE PROTEIN KINASE PXC1"/>
    <property type="match status" value="1"/>
</dbReference>
<feature type="chain" id="PRO_5046734069" description="Leucine-rich repeat-containing N-terminal plant-type domain-containing protein" evidence="3">
    <location>
        <begin position="26"/>
        <end position="138"/>
    </location>
</feature>
<keyword evidence="6" id="KW-1185">Reference proteome</keyword>
<dbReference type="InterPro" id="IPR046959">
    <property type="entry name" value="PRK1-6/SRF4-like"/>
</dbReference>
<evidence type="ECO:0000313" key="6">
    <source>
        <dbReference type="Proteomes" id="UP001472677"/>
    </source>
</evidence>
<dbReference type="InterPro" id="IPR032675">
    <property type="entry name" value="LRR_dom_sf"/>
</dbReference>
<dbReference type="EMBL" id="JBBPBM010000006">
    <property type="protein sequence ID" value="KAK8581858.1"/>
    <property type="molecule type" value="Genomic_DNA"/>
</dbReference>
<evidence type="ECO:0000256" key="2">
    <source>
        <dbReference type="ARBA" id="ARBA00022737"/>
    </source>
</evidence>
<dbReference type="PANTHER" id="PTHR48007:SF29">
    <property type="entry name" value="POLLEN RECEPTOR-LIKE KINASE 3"/>
    <property type="match status" value="1"/>
</dbReference>
<reference evidence="5 6" key="1">
    <citation type="journal article" date="2024" name="G3 (Bethesda)">
        <title>Genome assembly of Hibiscus sabdariffa L. provides insights into metabolisms of medicinal natural products.</title>
        <authorList>
            <person name="Kim T."/>
        </authorList>
    </citation>
    <scope>NUCLEOTIDE SEQUENCE [LARGE SCALE GENOMIC DNA]</scope>
    <source>
        <strain evidence="5">TK-2024</strain>
        <tissue evidence="5">Old leaves</tissue>
    </source>
</reference>
<comment type="caution">
    <text evidence="5">The sequence shown here is derived from an EMBL/GenBank/DDBJ whole genome shotgun (WGS) entry which is preliminary data.</text>
</comment>
<gene>
    <name evidence="5" type="ORF">V6N12_072064</name>
</gene>
<keyword evidence="1" id="KW-0433">Leucine-rich repeat</keyword>
<feature type="signal peptide" evidence="3">
    <location>
        <begin position="1"/>
        <end position="25"/>
    </location>
</feature>
<keyword evidence="3" id="KW-0732">Signal</keyword>
<sequence length="138" mass="15555">MSAVRFFPFLSLLIINLSFTTLCSPQSDADILVKFKQSLSQGNLNGWIPGPGISPCLKKWVGVMCNGEDIIGLHLTDLNLSGTIDVEFFRKLRYLRSISFARNSFTGPIPEFNKLNALKSLYLSHNQFSGDICWIKFY</sequence>